<protein>
    <submittedName>
        <fullName evidence="1">Uncharacterized protein</fullName>
    </submittedName>
</protein>
<dbReference type="AlphaFoldDB" id="A0A067TS02"/>
<proteinExistence type="predicted"/>
<gene>
    <name evidence="1" type="ORF">GALMADRAFT_219026</name>
</gene>
<name>A0A067TS02_GALM3</name>
<dbReference type="EMBL" id="KL142367">
    <property type="protein sequence ID" value="KDR85970.1"/>
    <property type="molecule type" value="Genomic_DNA"/>
</dbReference>
<keyword evidence="2" id="KW-1185">Reference proteome</keyword>
<evidence type="ECO:0000313" key="2">
    <source>
        <dbReference type="Proteomes" id="UP000027222"/>
    </source>
</evidence>
<sequence>MALDQVPFAEKLRVATEKALLSYNNINNTRRSAIFWRKISYDEKQRLLTDIFNYIEYMWGTTDLSVDQIKENITGELGPYLATASRMQNERVEAGLPEREFNFYQFLEYNIRRAEAILKEAKRRELGLSETS</sequence>
<evidence type="ECO:0000313" key="1">
    <source>
        <dbReference type="EMBL" id="KDR85970.1"/>
    </source>
</evidence>
<dbReference type="Proteomes" id="UP000027222">
    <property type="component" value="Unassembled WGS sequence"/>
</dbReference>
<accession>A0A067TS02</accession>
<reference evidence="2" key="1">
    <citation type="journal article" date="2014" name="Proc. Natl. Acad. Sci. U.S.A.">
        <title>Extensive sampling of basidiomycete genomes demonstrates inadequacy of the white-rot/brown-rot paradigm for wood decay fungi.</title>
        <authorList>
            <person name="Riley R."/>
            <person name="Salamov A.A."/>
            <person name="Brown D.W."/>
            <person name="Nagy L.G."/>
            <person name="Floudas D."/>
            <person name="Held B.W."/>
            <person name="Levasseur A."/>
            <person name="Lombard V."/>
            <person name="Morin E."/>
            <person name="Otillar R."/>
            <person name="Lindquist E.A."/>
            <person name="Sun H."/>
            <person name="LaButti K.M."/>
            <person name="Schmutz J."/>
            <person name="Jabbour D."/>
            <person name="Luo H."/>
            <person name="Baker S.E."/>
            <person name="Pisabarro A.G."/>
            <person name="Walton J.D."/>
            <person name="Blanchette R.A."/>
            <person name="Henrissat B."/>
            <person name="Martin F."/>
            <person name="Cullen D."/>
            <person name="Hibbett D.S."/>
            <person name="Grigoriev I.V."/>
        </authorList>
    </citation>
    <scope>NUCLEOTIDE SEQUENCE [LARGE SCALE GENOMIC DNA]</scope>
    <source>
        <strain evidence="2">CBS 339.88</strain>
    </source>
</reference>
<organism evidence="1 2">
    <name type="scientific">Galerina marginata (strain CBS 339.88)</name>
    <dbReference type="NCBI Taxonomy" id="685588"/>
    <lineage>
        <taxon>Eukaryota</taxon>
        <taxon>Fungi</taxon>
        <taxon>Dikarya</taxon>
        <taxon>Basidiomycota</taxon>
        <taxon>Agaricomycotina</taxon>
        <taxon>Agaricomycetes</taxon>
        <taxon>Agaricomycetidae</taxon>
        <taxon>Agaricales</taxon>
        <taxon>Agaricineae</taxon>
        <taxon>Strophariaceae</taxon>
        <taxon>Galerina</taxon>
    </lineage>
</organism>
<dbReference type="HOGENOM" id="CLU_1917207_0_0_1"/>